<dbReference type="RefSeq" id="WP_133979472.1">
    <property type="nucleotide sequence ID" value="NZ_SOCE01000001.1"/>
</dbReference>
<proteinExistence type="predicted"/>
<name>A0A4R7TD31_9ACTN</name>
<sequence length="66" mass="7034">MRIPRKILATVVLAATAAGFTTVPAAAADSAYLSQNSYLDNYAPVGSAPICVQRKIYLAKGNYLWS</sequence>
<comment type="caution">
    <text evidence="2">The sequence shown here is derived from an EMBL/GenBank/DDBJ whole genome shotgun (WGS) entry which is preliminary data.</text>
</comment>
<accession>A0A4R7TD31</accession>
<dbReference type="Proteomes" id="UP000295151">
    <property type="component" value="Unassembled WGS sequence"/>
</dbReference>
<feature type="signal peptide" evidence="1">
    <location>
        <begin position="1"/>
        <end position="27"/>
    </location>
</feature>
<protein>
    <submittedName>
        <fullName evidence="2">Uncharacterized protein</fullName>
    </submittedName>
</protein>
<keyword evidence="1" id="KW-0732">Signal</keyword>
<evidence type="ECO:0000313" key="3">
    <source>
        <dbReference type="Proteomes" id="UP000295151"/>
    </source>
</evidence>
<dbReference type="AlphaFoldDB" id="A0A4R7TD31"/>
<evidence type="ECO:0000256" key="1">
    <source>
        <dbReference type="SAM" id="SignalP"/>
    </source>
</evidence>
<feature type="chain" id="PRO_5020639870" evidence="1">
    <location>
        <begin position="28"/>
        <end position="66"/>
    </location>
</feature>
<organism evidence="2 3">
    <name type="scientific">Kribbella voronezhensis</name>
    <dbReference type="NCBI Taxonomy" id="2512212"/>
    <lineage>
        <taxon>Bacteria</taxon>
        <taxon>Bacillati</taxon>
        <taxon>Actinomycetota</taxon>
        <taxon>Actinomycetes</taxon>
        <taxon>Propionibacteriales</taxon>
        <taxon>Kribbellaceae</taxon>
        <taxon>Kribbella</taxon>
    </lineage>
</organism>
<dbReference type="EMBL" id="SOCE01000001">
    <property type="protein sequence ID" value="TDU89386.1"/>
    <property type="molecule type" value="Genomic_DNA"/>
</dbReference>
<reference evidence="2 3" key="1">
    <citation type="submission" date="2019-03" db="EMBL/GenBank/DDBJ databases">
        <title>Genomic Encyclopedia of Type Strains, Phase III (KMG-III): the genomes of soil and plant-associated and newly described type strains.</title>
        <authorList>
            <person name="Whitman W."/>
        </authorList>
    </citation>
    <scope>NUCLEOTIDE SEQUENCE [LARGE SCALE GENOMIC DNA]</scope>
    <source>
        <strain evidence="2 3">VKM Ac-2575</strain>
    </source>
</reference>
<gene>
    <name evidence="2" type="ORF">EV138_2951</name>
</gene>
<dbReference type="OrthoDB" id="5190759at2"/>
<evidence type="ECO:0000313" key="2">
    <source>
        <dbReference type="EMBL" id="TDU89386.1"/>
    </source>
</evidence>
<keyword evidence="3" id="KW-1185">Reference proteome</keyword>